<accession>A0AAV6RP42</accession>
<gene>
    <name evidence="1" type="ORF">JOB18_046317</name>
</gene>
<dbReference type="Proteomes" id="UP000693946">
    <property type="component" value="Linkage Group LG19"/>
</dbReference>
<dbReference type="EMBL" id="JAGKHQ010000011">
    <property type="protein sequence ID" value="KAG7506085.1"/>
    <property type="molecule type" value="Genomic_DNA"/>
</dbReference>
<sequence>MPVLHMCYCSLYHQCSIPSLLNYRPPFPFLLLNPLPPSSRDSVGPGYTPVVRPALNAGLLPPNFQLQGQASTPGAGQAGNELSPLGWTSGWAVYGGGWALPSGGVNGPSRDTDSMLIHRGRITV</sequence>
<comment type="caution">
    <text evidence="1">The sequence shown here is derived from an EMBL/GenBank/DDBJ whole genome shotgun (WGS) entry which is preliminary data.</text>
</comment>
<name>A0AAV6RP42_SOLSE</name>
<evidence type="ECO:0000313" key="1">
    <source>
        <dbReference type="EMBL" id="KAG7506085.1"/>
    </source>
</evidence>
<proteinExistence type="predicted"/>
<keyword evidence="2" id="KW-1185">Reference proteome</keyword>
<organism evidence="1 2">
    <name type="scientific">Solea senegalensis</name>
    <name type="common">Senegalese sole</name>
    <dbReference type="NCBI Taxonomy" id="28829"/>
    <lineage>
        <taxon>Eukaryota</taxon>
        <taxon>Metazoa</taxon>
        <taxon>Chordata</taxon>
        <taxon>Craniata</taxon>
        <taxon>Vertebrata</taxon>
        <taxon>Euteleostomi</taxon>
        <taxon>Actinopterygii</taxon>
        <taxon>Neopterygii</taxon>
        <taxon>Teleostei</taxon>
        <taxon>Neoteleostei</taxon>
        <taxon>Acanthomorphata</taxon>
        <taxon>Carangaria</taxon>
        <taxon>Pleuronectiformes</taxon>
        <taxon>Pleuronectoidei</taxon>
        <taxon>Soleidae</taxon>
        <taxon>Solea</taxon>
    </lineage>
</organism>
<reference evidence="1 2" key="1">
    <citation type="journal article" date="2021" name="Sci. Rep.">
        <title>Chromosome anchoring in Senegalese sole (Solea senegalensis) reveals sex-associated markers and genome rearrangements in flatfish.</title>
        <authorList>
            <person name="Guerrero-Cozar I."/>
            <person name="Gomez-Garrido J."/>
            <person name="Berbel C."/>
            <person name="Martinez-Blanch J.F."/>
            <person name="Alioto T."/>
            <person name="Claros M.G."/>
            <person name="Gagnaire P.A."/>
            <person name="Manchado M."/>
        </authorList>
    </citation>
    <scope>NUCLEOTIDE SEQUENCE [LARGE SCALE GENOMIC DNA]</scope>
    <source>
        <strain evidence="1">Sse05_10M</strain>
    </source>
</reference>
<protein>
    <submittedName>
        <fullName evidence="1">Uncharacterized protein</fullName>
    </submittedName>
</protein>
<evidence type="ECO:0000313" key="2">
    <source>
        <dbReference type="Proteomes" id="UP000693946"/>
    </source>
</evidence>
<dbReference type="AlphaFoldDB" id="A0AAV6RP42"/>